<organism evidence="1 2">
    <name type="scientific">Choristoneura fumiferana</name>
    <name type="common">Spruce budworm moth</name>
    <name type="synonym">Archips fumiferana</name>
    <dbReference type="NCBI Taxonomy" id="7141"/>
    <lineage>
        <taxon>Eukaryota</taxon>
        <taxon>Metazoa</taxon>
        <taxon>Ecdysozoa</taxon>
        <taxon>Arthropoda</taxon>
        <taxon>Hexapoda</taxon>
        <taxon>Insecta</taxon>
        <taxon>Pterygota</taxon>
        <taxon>Neoptera</taxon>
        <taxon>Endopterygota</taxon>
        <taxon>Lepidoptera</taxon>
        <taxon>Glossata</taxon>
        <taxon>Ditrysia</taxon>
        <taxon>Tortricoidea</taxon>
        <taxon>Tortricidae</taxon>
        <taxon>Tortricinae</taxon>
        <taxon>Choristoneura</taxon>
    </lineage>
</organism>
<keyword evidence="2" id="KW-1185">Reference proteome</keyword>
<accession>A0ACC0JFV9</accession>
<evidence type="ECO:0000313" key="1">
    <source>
        <dbReference type="EMBL" id="KAI8422941.1"/>
    </source>
</evidence>
<protein>
    <submittedName>
        <fullName evidence="1">Uncharacterized protein</fullName>
    </submittedName>
</protein>
<dbReference type="EMBL" id="CM046125">
    <property type="protein sequence ID" value="KAI8422941.1"/>
    <property type="molecule type" value="Genomic_DNA"/>
</dbReference>
<reference evidence="1 2" key="1">
    <citation type="journal article" date="2022" name="Genome Biol. Evol.">
        <title>The Spruce Budworm Genome: Reconstructing the Evolutionary History of Antifreeze Proteins.</title>
        <authorList>
            <person name="Beliveau C."/>
            <person name="Gagne P."/>
            <person name="Picq S."/>
            <person name="Vernygora O."/>
            <person name="Keeling C.I."/>
            <person name="Pinkney K."/>
            <person name="Doucet D."/>
            <person name="Wen F."/>
            <person name="Johnston J.S."/>
            <person name="Maaroufi H."/>
            <person name="Boyle B."/>
            <person name="Laroche J."/>
            <person name="Dewar K."/>
            <person name="Juretic N."/>
            <person name="Blackburn G."/>
            <person name="Nisole A."/>
            <person name="Brunet B."/>
            <person name="Brandao M."/>
            <person name="Lumley L."/>
            <person name="Duan J."/>
            <person name="Quan G."/>
            <person name="Lucarotti C.J."/>
            <person name="Roe A.D."/>
            <person name="Sperling F.A.H."/>
            <person name="Levesque R.C."/>
            <person name="Cusson M."/>
        </authorList>
    </citation>
    <scope>NUCLEOTIDE SEQUENCE [LARGE SCALE GENOMIC DNA]</scope>
    <source>
        <strain evidence="1">Glfc:IPQL:Cfum</strain>
    </source>
</reference>
<gene>
    <name evidence="1" type="ORF">MSG28_014044</name>
</gene>
<dbReference type="Proteomes" id="UP001064048">
    <property type="component" value="Chromosome 25"/>
</dbReference>
<evidence type="ECO:0000313" key="2">
    <source>
        <dbReference type="Proteomes" id="UP001064048"/>
    </source>
</evidence>
<comment type="caution">
    <text evidence="1">The sequence shown here is derived from an EMBL/GenBank/DDBJ whole genome shotgun (WGS) entry which is preliminary data.</text>
</comment>
<name>A0ACC0JFV9_CHOFU</name>
<proteinExistence type="predicted"/>
<sequence>MDSSTEISDKKVDEEQKKELAPHQKICLVCGDKALGYNFNAISCESCKAFFRRNALTSKEFKCPFTNNCDITVITRRFCQKCRLEKCLAIGMVKEFIMSDEDKAEKRRKIEENRAKKRQREPEEDVSSSKNFKRDDDTIRTFTPQIQESVIQYDVLNSTTCSPNSTVQSPLSNEVDNSVNSPPMYSPYVPVQSSEQPYTMKVYPIDEKSQYEQQMMESYNMCDSMLSIESNMYEPPKQNSIRAIQSILASRNLFTDGNFPLLASIYNEWKDLPVYCSDKLEMYSLSTWMSSVDARACIIDKIDDIVAPKRHLQSQSLRNSTLNMLCVRYNQAYKIYTDGSKCVQGTGAAMFDPQNNVSLMWKLHDDTCVMRAELVAIKEALNYVNNLGNNSPVVVLSDSRSALQHISRCVSGQRGMPIAYEALQVIHEMISGGKSVKIQWIPSHVGLAGNEAVDKLAKAAVMDGSVTDTVPFASELIPKIKRRSLQKWEYYFGEQCVTRGVGVWYRTIQASPMWTPWFDSANLTRKVLVSAFRVRSGHIPTNKFLHMMRVKPSPLCEICRKVDDLSILTNGDMMSREAKPLHMCEELPSTSTDPDVNKARDILQDVERIEPNSMESILCEAIKLEFEAYTSINNCSGSSRELNEVERAKLNELIVANKALHAPIDDDMSQLIDATCTSGLKDGGGMHDPRLVTIVNLTAIAIRRFIKMAKKINAFKNMCEEDQVALLKGGCIEMMILRSTMTYDGQANQWKVPHSQEQYGCIRTDVLKLAKGNIYRSHESFIRSFDARWRSDENVILVMSAILLFTPDRPKVVHKDVIKLEQNSYYYLLRRYLESVYPGCEAKSTFLKLIQKILELRKLAEEVTGVYLDVNPIEPLLMEIFDLKHHAG</sequence>